<dbReference type="SUPFAM" id="SSF52540">
    <property type="entry name" value="P-loop containing nucleoside triphosphate hydrolases"/>
    <property type="match status" value="2"/>
</dbReference>
<dbReference type="AlphaFoldDB" id="A0A3B1DUZ9"/>
<proteinExistence type="predicted"/>
<keyword evidence="3" id="KW-0175">Coiled coil</keyword>
<accession>A0A3B1DUZ9</accession>
<protein>
    <submittedName>
        <fullName evidence="6">Bis-ABC ATPase YheS</fullName>
    </submittedName>
</protein>
<dbReference type="PROSITE" id="PS50893">
    <property type="entry name" value="ABC_TRANSPORTER_2"/>
    <property type="match status" value="2"/>
</dbReference>
<gene>
    <name evidence="6" type="ORF">MNBD_PLANCTO03-1507</name>
</gene>
<dbReference type="InterPro" id="IPR027417">
    <property type="entry name" value="P-loop_NTPase"/>
</dbReference>
<evidence type="ECO:0000313" key="6">
    <source>
        <dbReference type="EMBL" id="VAX39040.1"/>
    </source>
</evidence>
<name>A0A3B1DUZ9_9ZZZZ</name>
<dbReference type="Pfam" id="PF00005">
    <property type="entry name" value="ABC_tran"/>
    <property type="match status" value="2"/>
</dbReference>
<dbReference type="FunFam" id="3.40.50.300:FF:000011">
    <property type="entry name" value="Putative ABC transporter ATP-binding component"/>
    <property type="match status" value="1"/>
</dbReference>
<dbReference type="InterPro" id="IPR051309">
    <property type="entry name" value="ABCF_ATPase"/>
</dbReference>
<evidence type="ECO:0000256" key="1">
    <source>
        <dbReference type="ARBA" id="ARBA00022741"/>
    </source>
</evidence>
<feature type="coiled-coil region" evidence="3">
    <location>
        <begin position="594"/>
        <end position="647"/>
    </location>
</feature>
<evidence type="ECO:0000256" key="3">
    <source>
        <dbReference type="SAM" id="Coils"/>
    </source>
</evidence>
<dbReference type="Gene3D" id="3.40.50.300">
    <property type="entry name" value="P-loop containing nucleotide triphosphate hydrolases"/>
    <property type="match status" value="2"/>
</dbReference>
<dbReference type="GO" id="GO:0016887">
    <property type="term" value="F:ATP hydrolysis activity"/>
    <property type="evidence" value="ECO:0007669"/>
    <property type="project" value="InterPro"/>
</dbReference>
<feature type="domain" description="ABC transporter" evidence="5">
    <location>
        <begin position="329"/>
        <end position="556"/>
    </location>
</feature>
<keyword evidence="1" id="KW-0547">Nucleotide-binding</keyword>
<evidence type="ECO:0000259" key="5">
    <source>
        <dbReference type="PROSITE" id="PS50893"/>
    </source>
</evidence>
<dbReference type="PANTHER" id="PTHR42855:SF2">
    <property type="entry name" value="DRUG RESISTANCE ABC TRANSPORTER,ATP-BINDING PROTEIN"/>
    <property type="match status" value="1"/>
</dbReference>
<dbReference type="EMBL" id="UOGK01000189">
    <property type="protein sequence ID" value="VAX39040.1"/>
    <property type="molecule type" value="Genomic_DNA"/>
</dbReference>
<sequence>MSLLVAANIHYAIGDLPILTGASITVEAGDRIGIVGRNGSGKSTLLRMLASQLKPDAGIITRQRNTRVGYLAQEPVLQSGQTLREDAEAAFAELHSFHEKLDAIFEKMGDARGEELDRLMRRQEDLERRIAAAGGYAIGHKIDTVLHGLGFTDAQFTIPVEGLSGGQRARLALAKLLLDEPDVLLLDEPTNHLDIDGRLWLESFLTTEYIGSVIIISHDRRLLDNVVTRIEEVEQGRLIDYPGNYAKFRQLREERHIAQLRAYENQQVKFKQEEAYIRKYKAGQRSKQARGRESRLDREKLTNTIERPIELGTFRFELPKAERTGDLVVVARDLRKAYTLDDGSEKLLFADLTLSIGRGERWAIVGPNGAGKTTFVRILLDEMAPDAGSSRLGAKVKIGYFRQSHEWIDPDKPVYRYLQDVFRKENPDALLSEQAARDLAGAFLFSGADQEKELGVLSGGERARAVLAGLLASAKNLLVLDEPTNHLDIPSAERLEESLSCEGGYEGTLILISHDRALIDATCDHLLVLDGKGDAEVYFGNYTQWRAHKAAQAEAAVHQTSGRSRRPSQAAPPAATRPPPGASKSKSRFSWMGVEQIEERMGELQAEMVEYDDQLAGLELWKTPDRAAEVRAERDRLQGELDELEEEWLRKAE</sequence>
<evidence type="ECO:0000256" key="2">
    <source>
        <dbReference type="ARBA" id="ARBA00022840"/>
    </source>
</evidence>
<dbReference type="PROSITE" id="PS00211">
    <property type="entry name" value="ABC_TRANSPORTER_1"/>
    <property type="match status" value="2"/>
</dbReference>
<evidence type="ECO:0000256" key="4">
    <source>
        <dbReference type="SAM" id="MobiDB-lite"/>
    </source>
</evidence>
<dbReference type="InterPro" id="IPR032781">
    <property type="entry name" value="ABC_tran_Xtn"/>
</dbReference>
<dbReference type="SMART" id="SM00382">
    <property type="entry name" value="AAA"/>
    <property type="match status" value="2"/>
</dbReference>
<dbReference type="InterPro" id="IPR017871">
    <property type="entry name" value="ABC_transporter-like_CS"/>
</dbReference>
<dbReference type="InterPro" id="IPR003593">
    <property type="entry name" value="AAA+_ATPase"/>
</dbReference>
<keyword evidence="2" id="KW-0067">ATP-binding</keyword>
<dbReference type="Pfam" id="PF12848">
    <property type="entry name" value="ABC_tran_Xtn"/>
    <property type="match status" value="1"/>
</dbReference>
<feature type="region of interest" description="Disordered" evidence="4">
    <location>
        <begin position="553"/>
        <end position="589"/>
    </location>
</feature>
<dbReference type="PANTHER" id="PTHR42855">
    <property type="entry name" value="ABC TRANSPORTER ATP-BINDING SUBUNIT"/>
    <property type="match status" value="1"/>
</dbReference>
<dbReference type="InterPro" id="IPR003439">
    <property type="entry name" value="ABC_transporter-like_ATP-bd"/>
</dbReference>
<organism evidence="6">
    <name type="scientific">hydrothermal vent metagenome</name>
    <dbReference type="NCBI Taxonomy" id="652676"/>
    <lineage>
        <taxon>unclassified sequences</taxon>
        <taxon>metagenomes</taxon>
        <taxon>ecological metagenomes</taxon>
    </lineage>
</organism>
<dbReference type="GO" id="GO:0005524">
    <property type="term" value="F:ATP binding"/>
    <property type="evidence" value="ECO:0007669"/>
    <property type="project" value="UniProtKB-KW"/>
</dbReference>
<reference evidence="6" key="1">
    <citation type="submission" date="2018-06" db="EMBL/GenBank/DDBJ databases">
        <authorList>
            <person name="Zhirakovskaya E."/>
        </authorList>
    </citation>
    <scope>NUCLEOTIDE SEQUENCE</scope>
</reference>
<dbReference type="CDD" id="cd03221">
    <property type="entry name" value="ABCF_EF-3"/>
    <property type="match status" value="2"/>
</dbReference>
<feature type="domain" description="ABC transporter" evidence="5">
    <location>
        <begin position="4"/>
        <end position="260"/>
    </location>
</feature>